<gene>
    <name evidence="1" type="ORF">K469DRAFT_551716</name>
</gene>
<dbReference type="Proteomes" id="UP000800200">
    <property type="component" value="Unassembled WGS sequence"/>
</dbReference>
<feature type="non-terminal residue" evidence="1">
    <location>
        <position position="1"/>
    </location>
</feature>
<evidence type="ECO:0000313" key="1">
    <source>
        <dbReference type="EMBL" id="KAF2192838.1"/>
    </source>
</evidence>
<sequence>KDHFLINVNAAHKKLFEYYKKFKDVLVYYITTIIHPVYKYYLEALWKVPDTCNKETNGPYPQKDWLPKNHRSFLLLYKSYKDRAAAQATSKQSPPYRPAKRQRVGFSANRAIGIKHSKDAPPPHQKLSIDELSYLIEKLSED</sequence>
<evidence type="ECO:0000313" key="2">
    <source>
        <dbReference type="Proteomes" id="UP000800200"/>
    </source>
</evidence>
<dbReference type="AlphaFoldDB" id="A0A6A6EQ57"/>
<reference evidence="1" key="1">
    <citation type="journal article" date="2020" name="Stud. Mycol.">
        <title>101 Dothideomycetes genomes: a test case for predicting lifestyles and emergence of pathogens.</title>
        <authorList>
            <person name="Haridas S."/>
            <person name="Albert R."/>
            <person name="Binder M."/>
            <person name="Bloem J."/>
            <person name="Labutti K."/>
            <person name="Salamov A."/>
            <person name="Andreopoulos B."/>
            <person name="Baker S."/>
            <person name="Barry K."/>
            <person name="Bills G."/>
            <person name="Bluhm B."/>
            <person name="Cannon C."/>
            <person name="Castanera R."/>
            <person name="Culley D."/>
            <person name="Daum C."/>
            <person name="Ezra D."/>
            <person name="Gonzalez J."/>
            <person name="Henrissat B."/>
            <person name="Kuo A."/>
            <person name="Liang C."/>
            <person name="Lipzen A."/>
            <person name="Lutzoni F."/>
            <person name="Magnuson J."/>
            <person name="Mondo S."/>
            <person name="Nolan M."/>
            <person name="Ohm R."/>
            <person name="Pangilinan J."/>
            <person name="Park H.-J."/>
            <person name="Ramirez L."/>
            <person name="Alfaro M."/>
            <person name="Sun H."/>
            <person name="Tritt A."/>
            <person name="Yoshinaga Y."/>
            <person name="Zwiers L.-H."/>
            <person name="Turgeon B."/>
            <person name="Goodwin S."/>
            <person name="Spatafora J."/>
            <person name="Crous P."/>
            <person name="Grigoriev I."/>
        </authorList>
    </citation>
    <scope>NUCLEOTIDE SEQUENCE</scope>
    <source>
        <strain evidence="1">CBS 207.26</strain>
    </source>
</reference>
<accession>A0A6A6EQ57</accession>
<name>A0A6A6EQ57_9PEZI</name>
<organism evidence="1 2">
    <name type="scientific">Zopfia rhizophila CBS 207.26</name>
    <dbReference type="NCBI Taxonomy" id="1314779"/>
    <lineage>
        <taxon>Eukaryota</taxon>
        <taxon>Fungi</taxon>
        <taxon>Dikarya</taxon>
        <taxon>Ascomycota</taxon>
        <taxon>Pezizomycotina</taxon>
        <taxon>Dothideomycetes</taxon>
        <taxon>Dothideomycetes incertae sedis</taxon>
        <taxon>Zopfiaceae</taxon>
        <taxon>Zopfia</taxon>
    </lineage>
</organism>
<proteinExistence type="predicted"/>
<dbReference type="EMBL" id="ML994614">
    <property type="protein sequence ID" value="KAF2192838.1"/>
    <property type="molecule type" value="Genomic_DNA"/>
</dbReference>
<keyword evidence="2" id="KW-1185">Reference proteome</keyword>
<protein>
    <submittedName>
        <fullName evidence="1">Uncharacterized protein</fullName>
    </submittedName>
</protein>